<name>A0A644YXH6_9ZZZZ</name>
<dbReference type="PANTHER" id="PTHR43351">
    <property type="entry name" value="L(+)-TARTRATE DEHYDRATASE SUBUNIT BETA"/>
    <property type="match status" value="1"/>
</dbReference>
<dbReference type="InterPro" id="IPR004647">
    <property type="entry name" value="Fe-S_hydro-lyase_TtdB-typ_cat"/>
</dbReference>
<dbReference type="NCBIfam" id="NF005310">
    <property type="entry name" value="PRK06842.1"/>
    <property type="match status" value="1"/>
</dbReference>
<gene>
    <name evidence="4" type="ORF">SDC9_79865</name>
</gene>
<dbReference type="GO" id="GO:0016836">
    <property type="term" value="F:hydro-lyase activity"/>
    <property type="evidence" value="ECO:0007669"/>
    <property type="project" value="InterPro"/>
</dbReference>
<dbReference type="InterPro" id="IPR036660">
    <property type="entry name" value="Fe-S_hydroAse_TtdB_cat_sf"/>
</dbReference>
<dbReference type="Gene3D" id="3.20.130.10">
    <property type="entry name" value="Fe-S hydro-lyase, tartrate dehydratase beta-type, catalytic domain"/>
    <property type="match status" value="1"/>
</dbReference>
<comment type="caution">
    <text evidence="4">The sequence shown here is derived from an EMBL/GenBank/DDBJ whole genome shotgun (WGS) entry which is preliminary data.</text>
</comment>
<sequence length="194" mass="21144">MNRSQQKRIMDKKILCAPFSDETIRSLKTGDMVYISGTVYTARDEAHRRLCEMIRRGEPMPFDIEGQAVYYAGPAPAKPGKPIGSVGPTTGGRMDAYSPSLIARGLKVMIGKGTRSAQVVDAMKQYTGVYFAAIGGAAALMAKCVESAEVIAFEELGTEAVRRLTVKELPVVVAIDCRGNDVYKLAREIYEQSI</sequence>
<dbReference type="NCBIfam" id="TIGR00723">
    <property type="entry name" value="ttdB_fumA_fumB"/>
    <property type="match status" value="1"/>
</dbReference>
<accession>A0A644YXH6</accession>
<dbReference type="SUPFAM" id="SSF117457">
    <property type="entry name" value="FumA C-terminal domain-like"/>
    <property type="match status" value="1"/>
</dbReference>
<keyword evidence="2" id="KW-0456">Lyase</keyword>
<feature type="domain" description="Fe-S hydro-lyase tartrate dehydratase beta-type catalytic" evidence="3">
    <location>
        <begin position="18"/>
        <end position="184"/>
    </location>
</feature>
<evidence type="ECO:0000313" key="4">
    <source>
        <dbReference type="EMBL" id="MPM33295.1"/>
    </source>
</evidence>
<evidence type="ECO:0000256" key="1">
    <source>
        <dbReference type="ARBA" id="ARBA00008876"/>
    </source>
</evidence>
<dbReference type="EMBL" id="VSSQ01006615">
    <property type="protein sequence ID" value="MPM33295.1"/>
    <property type="molecule type" value="Genomic_DNA"/>
</dbReference>
<dbReference type="Pfam" id="PF05683">
    <property type="entry name" value="Fumerase_C"/>
    <property type="match status" value="1"/>
</dbReference>
<organism evidence="4">
    <name type="scientific">bioreactor metagenome</name>
    <dbReference type="NCBI Taxonomy" id="1076179"/>
    <lineage>
        <taxon>unclassified sequences</taxon>
        <taxon>metagenomes</taxon>
        <taxon>ecological metagenomes</taxon>
    </lineage>
</organism>
<reference evidence="4" key="1">
    <citation type="submission" date="2019-08" db="EMBL/GenBank/DDBJ databases">
        <authorList>
            <person name="Kucharzyk K."/>
            <person name="Murdoch R.W."/>
            <person name="Higgins S."/>
            <person name="Loffler F."/>
        </authorList>
    </citation>
    <scope>NUCLEOTIDE SEQUENCE</scope>
</reference>
<protein>
    <recommendedName>
        <fullName evidence="3">Fe-S hydro-lyase tartrate dehydratase beta-type catalytic domain-containing protein</fullName>
    </recommendedName>
</protein>
<comment type="similarity">
    <text evidence="1">Belongs to the class-I fumarase family.</text>
</comment>
<dbReference type="AlphaFoldDB" id="A0A644YXH6"/>
<dbReference type="PANTHER" id="PTHR43351:SF2">
    <property type="entry name" value="L(+)-TARTRATE DEHYDRATASE SUBUNIT BETA-RELATED"/>
    <property type="match status" value="1"/>
</dbReference>
<proteinExistence type="inferred from homology"/>
<evidence type="ECO:0000256" key="2">
    <source>
        <dbReference type="ARBA" id="ARBA00023239"/>
    </source>
</evidence>
<evidence type="ECO:0000259" key="3">
    <source>
        <dbReference type="Pfam" id="PF05683"/>
    </source>
</evidence>